<dbReference type="Proteomes" id="UP000250235">
    <property type="component" value="Unassembled WGS sequence"/>
</dbReference>
<feature type="region of interest" description="Disordered" evidence="1">
    <location>
        <begin position="18"/>
        <end position="84"/>
    </location>
</feature>
<feature type="chain" id="PRO_5016444475" evidence="2">
    <location>
        <begin position="16"/>
        <end position="84"/>
    </location>
</feature>
<feature type="compositionally biased region" description="Basic and acidic residues" evidence="1">
    <location>
        <begin position="50"/>
        <end position="63"/>
    </location>
</feature>
<accession>A0A2Z7D9N3</accession>
<keyword evidence="2" id="KW-0732">Signal</keyword>
<name>A0A2Z7D9N3_9LAMI</name>
<feature type="signal peptide" evidence="2">
    <location>
        <begin position="1"/>
        <end position="15"/>
    </location>
</feature>
<dbReference type="EMBL" id="KQ988453">
    <property type="protein sequence ID" value="KZV55773.1"/>
    <property type="molecule type" value="Genomic_DNA"/>
</dbReference>
<proteinExistence type="predicted"/>
<gene>
    <name evidence="3" type="ORF">F511_15009</name>
</gene>
<sequence length="84" mass="9064">MIIIQISHPLLLSLAASDQAAVDRQSGPRPESRHLRQPALEGLTNSARTETPRQADRNKSDHGKRQRTVAAGGGAMEEADGVRL</sequence>
<dbReference type="AlphaFoldDB" id="A0A2Z7D9N3"/>
<protein>
    <submittedName>
        <fullName evidence="3">Uncharacterized protein</fullName>
    </submittedName>
</protein>
<organism evidence="3 4">
    <name type="scientific">Dorcoceras hygrometricum</name>
    <dbReference type="NCBI Taxonomy" id="472368"/>
    <lineage>
        <taxon>Eukaryota</taxon>
        <taxon>Viridiplantae</taxon>
        <taxon>Streptophyta</taxon>
        <taxon>Embryophyta</taxon>
        <taxon>Tracheophyta</taxon>
        <taxon>Spermatophyta</taxon>
        <taxon>Magnoliopsida</taxon>
        <taxon>eudicotyledons</taxon>
        <taxon>Gunneridae</taxon>
        <taxon>Pentapetalae</taxon>
        <taxon>asterids</taxon>
        <taxon>lamiids</taxon>
        <taxon>Lamiales</taxon>
        <taxon>Gesneriaceae</taxon>
        <taxon>Didymocarpoideae</taxon>
        <taxon>Trichosporeae</taxon>
        <taxon>Loxocarpinae</taxon>
        <taxon>Dorcoceras</taxon>
    </lineage>
</organism>
<keyword evidence="4" id="KW-1185">Reference proteome</keyword>
<reference evidence="3 4" key="1">
    <citation type="journal article" date="2015" name="Proc. Natl. Acad. Sci. U.S.A.">
        <title>The resurrection genome of Boea hygrometrica: A blueprint for survival of dehydration.</title>
        <authorList>
            <person name="Xiao L."/>
            <person name="Yang G."/>
            <person name="Zhang L."/>
            <person name="Yang X."/>
            <person name="Zhao S."/>
            <person name="Ji Z."/>
            <person name="Zhou Q."/>
            <person name="Hu M."/>
            <person name="Wang Y."/>
            <person name="Chen M."/>
            <person name="Xu Y."/>
            <person name="Jin H."/>
            <person name="Xiao X."/>
            <person name="Hu G."/>
            <person name="Bao F."/>
            <person name="Hu Y."/>
            <person name="Wan P."/>
            <person name="Li L."/>
            <person name="Deng X."/>
            <person name="Kuang T."/>
            <person name="Xiang C."/>
            <person name="Zhu J.K."/>
            <person name="Oliver M.J."/>
            <person name="He Y."/>
        </authorList>
    </citation>
    <scope>NUCLEOTIDE SEQUENCE [LARGE SCALE GENOMIC DNA]</scope>
    <source>
        <strain evidence="4">cv. XS01</strain>
    </source>
</reference>
<evidence type="ECO:0000313" key="3">
    <source>
        <dbReference type="EMBL" id="KZV55773.1"/>
    </source>
</evidence>
<evidence type="ECO:0000256" key="1">
    <source>
        <dbReference type="SAM" id="MobiDB-lite"/>
    </source>
</evidence>
<evidence type="ECO:0000313" key="4">
    <source>
        <dbReference type="Proteomes" id="UP000250235"/>
    </source>
</evidence>
<evidence type="ECO:0000256" key="2">
    <source>
        <dbReference type="SAM" id="SignalP"/>
    </source>
</evidence>